<dbReference type="InterPro" id="IPR013325">
    <property type="entry name" value="RNA_pol_sigma_r2"/>
</dbReference>
<comment type="caution">
    <text evidence="10">The sequence shown here is derived from an EMBL/GenBank/DDBJ whole genome shotgun (WGS) entry which is preliminary data.</text>
</comment>
<dbReference type="InterPro" id="IPR014284">
    <property type="entry name" value="RNA_pol_sigma-70_dom"/>
</dbReference>
<dbReference type="PANTHER" id="PTHR30173">
    <property type="entry name" value="SIGMA 19 FACTOR"/>
    <property type="match status" value="1"/>
</dbReference>
<keyword evidence="11" id="KW-1185">Reference proteome</keyword>
<evidence type="ECO:0000313" key="11">
    <source>
        <dbReference type="Proteomes" id="UP000535543"/>
    </source>
</evidence>
<evidence type="ECO:0000256" key="3">
    <source>
        <dbReference type="ARBA" id="ARBA00023015"/>
    </source>
</evidence>
<dbReference type="GO" id="GO:0003677">
    <property type="term" value="F:DNA binding"/>
    <property type="evidence" value="ECO:0007669"/>
    <property type="project" value="UniProtKB-KW"/>
</dbReference>
<dbReference type="InterPro" id="IPR032710">
    <property type="entry name" value="NTF2-like_dom_sf"/>
</dbReference>
<evidence type="ECO:0000259" key="7">
    <source>
        <dbReference type="Pfam" id="PF04542"/>
    </source>
</evidence>
<dbReference type="AlphaFoldDB" id="A0A848KRP7"/>
<dbReference type="Gene3D" id="1.10.1740.10">
    <property type="match status" value="1"/>
</dbReference>
<dbReference type="Pfam" id="PF04542">
    <property type="entry name" value="Sigma70_r2"/>
    <property type="match status" value="1"/>
</dbReference>
<dbReference type="InterPro" id="IPR007627">
    <property type="entry name" value="RNA_pol_sigma70_r2"/>
</dbReference>
<evidence type="ECO:0000256" key="4">
    <source>
        <dbReference type="ARBA" id="ARBA00023082"/>
    </source>
</evidence>
<evidence type="ECO:0000256" key="5">
    <source>
        <dbReference type="ARBA" id="ARBA00023125"/>
    </source>
</evidence>
<evidence type="ECO:0000259" key="9">
    <source>
        <dbReference type="Pfam" id="PF12680"/>
    </source>
</evidence>
<dbReference type="PANTHER" id="PTHR30173:SF36">
    <property type="entry name" value="ECF RNA POLYMERASE SIGMA FACTOR SIGJ"/>
    <property type="match status" value="1"/>
</dbReference>
<dbReference type="RefSeq" id="WP_169592316.1">
    <property type="nucleotide sequence ID" value="NZ_VCQU01000010.1"/>
</dbReference>
<feature type="domain" description="SnoaL-like" evidence="9">
    <location>
        <begin position="209"/>
        <end position="303"/>
    </location>
</feature>
<feature type="domain" description="RNA polymerase sigma factor 70 region 4 type 2" evidence="8">
    <location>
        <begin position="135"/>
        <end position="185"/>
    </location>
</feature>
<name>A0A848KRP7_9NOCA</name>
<dbReference type="InterPro" id="IPR013324">
    <property type="entry name" value="RNA_pol_sigma_r3/r4-like"/>
</dbReference>
<dbReference type="InterPro" id="IPR052704">
    <property type="entry name" value="ECF_Sigma-70_Domain"/>
</dbReference>
<accession>A0A848KRP7</accession>
<dbReference type="Proteomes" id="UP000535543">
    <property type="component" value="Unassembled WGS sequence"/>
</dbReference>
<dbReference type="InterPro" id="IPR037401">
    <property type="entry name" value="SnoaL-like"/>
</dbReference>
<dbReference type="InterPro" id="IPR014305">
    <property type="entry name" value="RNA_pol_sigma-G_actinobac"/>
</dbReference>
<dbReference type="SUPFAM" id="SSF54427">
    <property type="entry name" value="NTF2-like"/>
    <property type="match status" value="1"/>
</dbReference>
<evidence type="ECO:0000256" key="6">
    <source>
        <dbReference type="ARBA" id="ARBA00023163"/>
    </source>
</evidence>
<dbReference type="Gene3D" id="1.10.10.10">
    <property type="entry name" value="Winged helix-like DNA-binding domain superfamily/Winged helix DNA-binding domain"/>
    <property type="match status" value="1"/>
</dbReference>
<comment type="similarity">
    <text evidence="1">Belongs to the sigma-70 factor family. ECF subfamily.</text>
</comment>
<dbReference type="SUPFAM" id="SSF88946">
    <property type="entry name" value="Sigma2 domain of RNA polymerase sigma factors"/>
    <property type="match status" value="1"/>
</dbReference>
<keyword evidence="6" id="KW-0804">Transcription</keyword>
<dbReference type="Pfam" id="PF12680">
    <property type="entry name" value="SnoaL_2"/>
    <property type="match status" value="1"/>
</dbReference>
<evidence type="ECO:0000256" key="1">
    <source>
        <dbReference type="ARBA" id="ARBA00010641"/>
    </source>
</evidence>
<evidence type="ECO:0000256" key="2">
    <source>
        <dbReference type="ARBA" id="ARBA00011344"/>
    </source>
</evidence>
<proteinExistence type="inferred from homology"/>
<keyword evidence="3" id="KW-0805">Transcription regulation</keyword>
<comment type="subunit">
    <text evidence="2">Interacts transiently with the RNA polymerase catalytic core formed by RpoA, RpoB, RpoC and RpoZ (2 alpha, 1 beta, 1 beta' and 1 omega subunit) to form the RNA polymerase holoenzyme that can initiate transcription.</text>
</comment>
<keyword evidence="4" id="KW-0731">Sigma factor</keyword>
<reference evidence="10 11" key="1">
    <citation type="submission" date="2019-05" db="EMBL/GenBank/DDBJ databases">
        <authorList>
            <person name="Lee S.D."/>
        </authorList>
    </citation>
    <scope>NUCLEOTIDE SEQUENCE [LARGE SCALE GENOMIC DNA]</scope>
    <source>
        <strain evidence="10 11">YC2-7</strain>
    </source>
</reference>
<feature type="domain" description="RNA polymerase sigma-70 region 2" evidence="7">
    <location>
        <begin position="19"/>
        <end position="81"/>
    </location>
</feature>
<evidence type="ECO:0000313" key="10">
    <source>
        <dbReference type="EMBL" id="NMN98267.1"/>
    </source>
</evidence>
<dbReference type="CDD" id="cd06171">
    <property type="entry name" value="Sigma70_r4"/>
    <property type="match status" value="1"/>
</dbReference>
<organism evidence="10 11">
    <name type="scientific">Antrihabitans stalactiti</name>
    <dbReference type="NCBI Taxonomy" id="2584121"/>
    <lineage>
        <taxon>Bacteria</taxon>
        <taxon>Bacillati</taxon>
        <taxon>Actinomycetota</taxon>
        <taxon>Actinomycetes</taxon>
        <taxon>Mycobacteriales</taxon>
        <taxon>Nocardiaceae</taxon>
        <taxon>Antrihabitans</taxon>
    </lineage>
</organism>
<dbReference type="InterPro" id="IPR036388">
    <property type="entry name" value="WH-like_DNA-bd_sf"/>
</dbReference>
<dbReference type="InterPro" id="IPR013249">
    <property type="entry name" value="RNA_pol_sigma70_r4_t2"/>
</dbReference>
<keyword evidence="5" id="KW-0238">DNA-binding</keyword>
<dbReference type="GO" id="GO:0006352">
    <property type="term" value="P:DNA-templated transcription initiation"/>
    <property type="evidence" value="ECO:0007669"/>
    <property type="project" value="InterPro"/>
</dbReference>
<gene>
    <name evidence="10" type="ORF">FGL95_24800</name>
</gene>
<dbReference type="NCBIfam" id="NF006089">
    <property type="entry name" value="PRK08241.1"/>
    <property type="match status" value="1"/>
</dbReference>
<sequence>MLSDPGGSFGAAVEVLRIPLTGYCYRMLGSGFEAEDAVQATFERAWRSRADFDEGRASVRTWLFAIATNICLDMLRSSQRRARAMDFSDASAPGPNVGTPLPDESWILPVPDARAVPTSADPAEIVTQRETIRFAFVAALQQLPPRQRAALILVDVFRLTAVEVAALLDTSQASVNSALQRARATINSTSAGQGSSYDPLDPHHAALLARYCDAFERYDIDGMVSVMRDDVTMSMPPLPWWIQGREQIRRALSAADRPCEGARLVPTSANGSPAFAQYRPVGPGERDEPFALTVLDIADGLISDITTFLDAERLFPLFDLPDR</sequence>
<dbReference type="SUPFAM" id="SSF88659">
    <property type="entry name" value="Sigma3 and sigma4 domains of RNA polymerase sigma factors"/>
    <property type="match status" value="1"/>
</dbReference>
<reference evidence="10 11" key="2">
    <citation type="submission" date="2020-06" db="EMBL/GenBank/DDBJ databases">
        <title>Antribacter stalactiti gen. nov., sp. nov., a new member of the family Nacardiaceae isolated from a cave.</title>
        <authorList>
            <person name="Kim I.S."/>
        </authorList>
    </citation>
    <scope>NUCLEOTIDE SEQUENCE [LARGE SCALE GENOMIC DNA]</scope>
    <source>
        <strain evidence="10 11">YC2-7</strain>
    </source>
</reference>
<dbReference type="NCBIfam" id="TIGR02937">
    <property type="entry name" value="sigma70-ECF"/>
    <property type="match status" value="1"/>
</dbReference>
<protein>
    <submittedName>
        <fullName evidence="10">Sigma-70 family RNA polymerase sigma factor</fullName>
    </submittedName>
</protein>
<dbReference type="EMBL" id="VCQU01000010">
    <property type="protein sequence ID" value="NMN98267.1"/>
    <property type="molecule type" value="Genomic_DNA"/>
</dbReference>
<dbReference type="Gene3D" id="3.10.450.50">
    <property type="match status" value="1"/>
</dbReference>
<dbReference type="Pfam" id="PF08281">
    <property type="entry name" value="Sigma70_r4_2"/>
    <property type="match status" value="1"/>
</dbReference>
<evidence type="ECO:0000259" key="8">
    <source>
        <dbReference type="Pfam" id="PF08281"/>
    </source>
</evidence>
<dbReference type="NCBIfam" id="TIGR02960">
    <property type="entry name" value="SigX5"/>
    <property type="match status" value="1"/>
</dbReference>
<dbReference type="GO" id="GO:0016987">
    <property type="term" value="F:sigma factor activity"/>
    <property type="evidence" value="ECO:0007669"/>
    <property type="project" value="UniProtKB-KW"/>
</dbReference>